<protein>
    <submittedName>
        <fullName evidence="2">Uncharacterized protein</fullName>
    </submittedName>
</protein>
<accession>A0A7J5UME9</accession>
<evidence type="ECO:0000313" key="2">
    <source>
        <dbReference type="EMBL" id="KAE8763451.1"/>
    </source>
</evidence>
<name>A0A7J5UME9_9MICO</name>
<evidence type="ECO:0000313" key="3">
    <source>
        <dbReference type="Proteomes" id="UP000451860"/>
    </source>
</evidence>
<dbReference type="EMBL" id="WHJE01000072">
    <property type="protein sequence ID" value="KAE8763451.1"/>
    <property type="molecule type" value="Genomic_DNA"/>
</dbReference>
<comment type="caution">
    <text evidence="2">The sequence shown here is derived from an EMBL/GenBank/DDBJ whole genome shotgun (WGS) entry which is preliminary data.</text>
</comment>
<organism evidence="2 3">
    <name type="scientific">Georgenia thermotolerans</name>
    <dbReference type="NCBI Taxonomy" id="527326"/>
    <lineage>
        <taxon>Bacteria</taxon>
        <taxon>Bacillati</taxon>
        <taxon>Actinomycetota</taxon>
        <taxon>Actinomycetes</taxon>
        <taxon>Micrococcales</taxon>
        <taxon>Bogoriellaceae</taxon>
        <taxon>Georgenia</taxon>
    </lineage>
</organism>
<feature type="region of interest" description="Disordered" evidence="1">
    <location>
        <begin position="139"/>
        <end position="159"/>
    </location>
</feature>
<dbReference type="AlphaFoldDB" id="A0A7J5UME9"/>
<reference evidence="2 3" key="1">
    <citation type="submission" date="2019-10" db="EMBL/GenBank/DDBJ databases">
        <title>Georgenia wutianyii sp. nov. and Georgenia yuyongxinii sp. nov. isolated from plateau pika (Ochotona curzoniae) in the Qinghai-Tibet plateau of China.</title>
        <authorList>
            <person name="Tian Z."/>
        </authorList>
    </citation>
    <scope>NUCLEOTIDE SEQUENCE [LARGE SCALE GENOMIC DNA]</scope>
    <source>
        <strain evidence="2 3">DSM 21501</strain>
    </source>
</reference>
<dbReference type="RefSeq" id="WP_152201421.1">
    <property type="nucleotide sequence ID" value="NZ_VUKF01000007.1"/>
</dbReference>
<dbReference type="Proteomes" id="UP000451860">
    <property type="component" value="Unassembled WGS sequence"/>
</dbReference>
<evidence type="ECO:0000256" key="1">
    <source>
        <dbReference type="SAM" id="MobiDB-lite"/>
    </source>
</evidence>
<sequence length="159" mass="15495">MDVPLATAATAFAGATAFGGLTAVSTETPCRPFGRTVPGSAAVQQGLGLGTGLSAPWPLAAGALWQALLGDAESPLPGRVCAVMGGAALLDTLVQPSTWRPRSVGAAVAVGLNVLTASALLTAGVLSARAAARKQLPSAGGWSGAAAAPAAPDQQTRRA</sequence>
<proteinExistence type="predicted"/>
<dbReference type="OrthoDB" id="5197977at2"/>
<gene>
    <name evidence="2" type="ORF">GB883_14115</name>
</gene>
<feature type="compositionally biased region" description="Low complexity" evidence="1">
    <location>
        <begin position="139"/>
        <end position="152"/>
    </location>
</feature>
<keyword evidence="3" id="KW-1185">Reference proteome</keyword>